<keyword evidence="2" id="KW-1185">Reference proteome</keyword>
<dbReference type="EMBL" id="CM042018">
    <property type="protein sequence ID" value="KAI3829160.1"/>
    <property type="molecule type" value="Genomic_DNA"/>
</dbReference>
<evidence type="ECO:0000313" key="1">
    <source>
        <dbReference type="EMBL" id="KAI3829160.1"/>
    </source>
</evidence>
<gene>
    <name evidence="1" type="ORF">L1987_03276</name>
</gene>
<name>A0ACB9KAF4_9ASTR</name>
<comment type="caution">
    <text evidence="1">The sequence shown here is derived from an EMBL/GenBank/DDBJ whole genome shotgun (WGS) entry which is preliminary data.</text>
</comment>
<proteinExistence type="predicted"/>
<reference evidence="2" key="1">
    <citation type="journal article" date="2022" name="Mol. Ecol. Resour.">
        <title>The genomes of chicory, endive, great burdock and yacon provide insights into Asteraceae palaeo-polyploidization history and plant inulin production.</title>
        <authorList>
            <person name="Fan W."/>
            <person name="Wang S."/>
            <person name="Wang H."/>
            <person name="Wang A."/>
            <person name="Jiang F."/>
            <person name="Liu H."/>
            <person name="Zhao H."/>
            <person name="Xu D."/>
            <person name="Zhang Y."/>
        </authorList>
    </citation>
    <scope>NUCLEOTIDE SEQUENCE [LARGE SCALE GENOMIC DNA]</scope>
    <source>
        <strain evidence="2">cv. Yunnan</strain>
    </source>
</reference>
<dbReference type="Proteomes" id="UP001056120">
    <property type="component" value="Linkage Group LG01"/>
</dbReference>
<protein>
    <submittedName>
        <fullName evidence="1">Uncharacterized protein</fullName>
    </submittedName>
</protein>
<accession>A0ACB9KAF4</accession>
<sequence length="192" mass="21977">MNDEHETNLLILLLEVWEEEQYQHRRQPPETTTHNHYILRLFHPFHPISLPEVQISSMKVKKRSIGYSNQTNFGPVPSQIEVQNAISDLRRAMNGFCATNLEINEIGEIIEQCDYDSSRTVMKSLGQKRLLDAYHLMQTDPLVQRLVLSISSDTEVWNAILKNDAVQDLQGSLPLAGETVVPIAQAKLFLDR</sequence>
<evidence type="ECO:0000313" key="2">
    <source>
        <dbReference type="Proteomes" id="UP001056120"/>
    </source>
</evidence>
<reference evidence="1 2" key="2">
    <citation type="journal article" date="2022" name="Mol. Ecol. Resour.">
        <title>The genomes of chicory, endive, great burdock and yacon provide insights into Asteraceae paleo-polyploidization history and plant inulin production.</title>
        <authorList>
            <person name="Fan W."/>
            <person name="Wang S."/>
            <person name="Wang H."/>
            <person name="Wang A."/>
            <person name="Jiang F."/>
            <person name="Liu H."/>
            <person name="Zhao H."/>
            <person name="Xu D."/>
            <person name="Zhang Y."/>
        </authorList>
    </citation>
    <scope>NUCLEOTIDE SEQUENCE [LARGE SCALE GENOMIC DNA]</scope>
    <source>
        <strain evidence="2">cv. Yunnan</strain>
        <tissue evidence="1">Leaves</tissue>
    </source>
</reference>
<organism evidence="1 2">
    <name type="scientific">Smallanthus sonchifolius</name>
    <dbReference type="NCBI Taxonomy" id="185202"/>
    <lineage>
        <taxon>Eukaryota</taxon>
        <taxon>Viridiplantae</taxon>
        <taxon>Streptophyta</taxon>
        <taxon>Embryophyta</taxon>
        <taxon>Tracheophyta</taxon>
        <taxon>Spermatophyta</taxon>
        <taxon>Magnoliopsida</taxon>
        <taxon>eudicotyledons</taxon>
        <taxon>Gunneridae</taxon>
        <taxon>Pentapetalae</taxon>
        <taxon>asterids</taxon>
        <taxon>campanulids</taxon>
        <taxon>Asterales</taxon>
        <taxon>Asteraceae</taxon>
        <taxon>Asteroideae</taxon>
        <taxon>Heliantheae alliance</taxon>
        <taxon>Millerieae</taxon>
        <taxon>Smallanthus</taxon>
    </lineage>
</organism>